<evidence type="ECO:0000256" key="1">
    <source>
        <dbReference type="SAM" id="Coils"/>
    </source>
</evidence>
<proteinExistence type="predicted"/>
<dbReference type="EMBL" id="CP010777">
    <property type="protein sequence ID" value="AKQ45897.1"/>
    <property type="molecule type" value="Genomic_DNA"/>
</dbReference>
<dbReference type="STRING" id="1379910.TH63_09975"/>
<dbReference type="PANTHER" id="PTHR37461:SF1">
    <property type="entry name" value="ANTI-SIGMA-K FACTOR RSKA"/>
    <property type="match status" value="1"/>
</dbReference>
<keyword evidence="1" id="KW-0175">Coiled coil</keyword>
<evidence type="ECO:0000313" key="5">
    <source>
        <dbReference type="Proteomes" id="UP000036458"/>
    </source>
</evidence>
<dbReference type="Proteomes" id="UP000036458">
    <property type="component" value="Chromosome"/>
</dbReference>
<dbReference type="KEGG" id="ruf:TH63_09975"/>
<gene>
    <name evidence="4" type="ORF">TH63_09975</name>
</gene>
<evidence type="ECO:0000256" key="2">
    <source>
        <dbReference type="SAM" id="Phobius"/>
    </source>
</evidence>
<feature type="transmembrane region" description="Helical" evidence="2">
    <location>
        <begin position="106"/>
        <end position="126"/>
    </location>
</feature>
<keyword evidence="2" id="KW-0812">Transmembrane</keyword>
<protein>
    <recommendedName>
        <fullName evidence="3">Anti-sigma K factor RskA C-terminal domain-containing protein</fullName>
    </recommendedName>
</protein>
<dbReference type="OrthoDB" id="1420916at2"/>
<dbReference type="PANTHER" id="PTHR37461">
    <property type="entry name" value="ANTI-SIGMA-K FACTOR RSKA"/>
    <property type="match status" value="1"/>
</dbReference>
<feature type="domain" description="Anti-sigma K factor RskA C-terminal" evidence="3">
    <location>
        <begin position="110"/>
        <end position="264"/>
    </location>
</feature>
<keyword evidence="2" id="KW-0472">Membrane</keyword>
<feature type="coiled-coil region" evidence="1">
    <location>
        <begin position="136"/>
        <end position="163"/>
    </location>
</feature>
<dbReference type="PATRIC" id="fig|1379910.4.peg.2164"/>
<reference evidence="4 5" key="1">
    <citation type="submission" date="2015-01" db="EMBL/GenBank/DDBJ databases">
        <title>Rufibacter sp./DG31D/ whole genome sequencing.</title>
        <authorList>
            <person name="Kim M.K."/>
            <person name="Srinivasan S."/>
            <person name="Lee J.-J."/>
        </authorList>
    </citation>
    <scope>NUCLEOTIDE SEQUENCE [LARGE SCALE GENOMIC DNA]</scope>
    <source>
        <strain evidence="4 5">DG31D</strain>
    </source>
</reference>
<evidence type="ECO:0000259" key="3">
    <source>
        <dbReference type="Pfam" id="PF10099"/>
    </source>
</evidence>
<organism evidence="4 5">
    <name type="scientific">Rufibacter radiotolerans</name>
    <dbReference type="NCBI Taxonomy" id="1379910"/>
    <lineage>
        <taxon>Bacteria</taxon>
        <taxon>Pseudomonadati</taxon>
        <taxon>Bacteroidota</taxon>
        <taxon>Cytophagia</taxon>
        <taxon>Cytophagales</taxon>
        <taxon>Hymenobacteraceae</taxon>
        <taxon>Rufibacter</taxon>
    </lineage>
</organism>
<dbReference type="InterPro" id="IPR051474">
    <property type="entry name" value="Anti-sigma-K/W_factor"/>
</dbReference>
<dbReference type="GO" id="GO:0016989">
    <property type="term" value="F:sigma factor antagonist activity"/>
    <property type="evidence" value="ECO:0007669"/>
    <property type="project" value="TreeGrafter"/>
</dbReference>
<dbReference type="AlphaFoldDB" id="A0A0H4VPN9"/>
<keyword evidence="2" id="KW-1133">Transmembrane helix</keyword>
<evidence type="ECO:0000313" key="4">
    <source>
        <dbReference type="EMBL" id="AKQ45897.1"/>
    </source>
</evidence>
<name>A0A0H4VPN9_9BACT</name>
<accession>A0A0H4VPN9</accession>
<dbReference type="GO" id="GO:0006417">
    <property type="term" value="P:regulation of translation"/>
    <property type="evidence" value="ECO:0007669"/>
    <property type="project" value="TreeGrafter"/>
</dbReference>
<dbReference type="RefSeq" id="WP_048920822.1">
    <property type="nucleotide sequence ID" value="NZ_CP010777.1"/>
</dbReference>
<keyword evidence="5" id="KW-1185">Reference proteome</keyword>
<sequence>MNTQEYIDSGVLELYAAGGLTHQESREVEDMAARYPEVRIALEDCLRSMEAYALIHAQAPRPELEERIIQHIRSVAGPSTEPVSAEEANVVPMVTPEAEETSLKRWWQIAAVILLVISAAANVYLYNNLRTTRSELASTRQSVRQYALQVNQLEQRSLQSENQLGMLRNPQTMAVQLKGVPKHTDAQARVYWNQETKEVYMDPSSLPAAPAGKQYQLWALAKGKPIDAGLVKSVDSTLQRMKQVQEAQAFAVTLEPEGGSVNPTMEEMYVMGNASL</sequence>
<dbReference type="Pfam" id="PF10099">
    <property type="entry name" value="RskA_C"/>
    <property type="match status" value="1"/>
</dbReference>
<dbReference type="GO" id="GO:0005886">
    <property type="term" value="C:plasma membrane"/>
    <property type="evidence" value="ECO:0007669"/>
    <property type="project" value="InterPro"/>
</dbReference>
<dbReference type="InterPro" id="IPR018764">
    <property type="entry name" value="RskA_C"/>
</dbReference>